<accession>A0A816FVX7</accession>
<dbReference type="Proteomes" id="UP000663832">
    <property type="component" value="Unassembled WGS sequence"/>
</dbReference>
<protein>
    <submittedName>
        <fullName evidence="2">Uncharacterized protein</fullName>
    </submittedName>
</protein>
<dbReference type="OrthoDB" id="10047356at2759"/>
<comment type="caution">
    <text evidence="2">The sequence shown here is derived from an EMBL/GenBank/DDBJ whole genome shotgun (WGS) entry which is preliminary data.</text>
</comment>
<dbReference type="EMBL" id="CAJNOI010005494">
    <property type="protein sequence ID" value="CAF1566175.1"/>
    <property type="molecule type" value="Genomic_DNA"/>
</dbReference>
<evidence type="ECO:0000313" key="3">
    <source>
        <dbReference type="Proteomes" id="UP000663832"/>
    </source>
</evidence>
<organism evidence="2 3">
    <name type="scientific">Adineta steineri</name>
    <dbReference type="NCBI Taxonomy" id="433720"/>
    <lineage>
        <taxon>Eukaryota</taxon>
        <taxon>Metazoa</taxon>
        <taxon>Spiralia</taxon>
        <taxon>Gnathifera</taxon>
        <taxon>Rotifera</taxon>
        <taxon>Eurotatoria</taxon>
        <taxon>Bdelloidea</taxon>
        <taxon>Adinetida</taxon>
        <taxon>Adinetidae</taxon>
        <taxon>Adineta</taxon>
    </lineage>
</organism>
<dbReference type="EMBL" id="CAJNOM010005900">
    <property type="protein sequence ID" value="CAF1666835.1"/>
    <property type="molecule type" value="Genomic_DNA"/>
</dbReference>
<evidence type="ECO:0000313" key="1">
    <source>
        <dbReference type="EMBL" id="CAF1566175.1"/>
    </source>
</evidence>
<reference evidence="2" key="1">
    <citation type="submission" date="2021-02" db="EMBL/GenBank/DDBJ databases">
        <authorList>
            <person name="Nowell W R."/>
        </authorList>
    </citation>
    <scope>NUCLEOTIDE SEQUENCE</scope>
</reference>
<dbReference type="AlphaFoldDB" id="A0A816FVX7"/>
<name>A0A816FVX7_9BILA</name>
<keyword evidence="3" id="KW-1185">Reference proteome</keyword>
<proteinExistence type="predicted"/>
<sequence>MISCFRQIQILNIVKQSNDKFPNATKLTFCDDFEVPRDFIILDSNHIFPLKKITKLSIECHHFSFEQLIELLQFTSNVHTLKLDSIIILHRNNSNLIQQNPLTQLVSETNIITKVTIHKEITLEKIQLLTAVFRRMEKLTITLFKQDLESIAHFLLSKPNNDTRYLFSSWISKQRSDLMIILINLIRSKKLCDYILKVIN</sequence>
<evidence type="ECO:0000313" key="2">
    <source>
        <dbReference type="EMBL" id="CAF1666835.1"/>
    </source>
</evidence>
<gene>
    <name evidence="1" type="ORF">BJG266_LOCUS47355</name>
    <name evidence="2" type="ORF">QVE165_LOCUS64394</name>
</gene>
<dbReference type="Proteomes" id="UP000663877">
    <property type="component" value="Unassembled WGS sequence"/>
</dbReference>